<dbReference type="AlphaFoldDB" id="A0A3B0YJF3"/>
<dbReference type="InterPro" id="IPR005625">
    <property type="entry name" value="PepSY-ass_TM"/>
</dbReference>
<keyword evidence="1" id="KW-0472">Membrane</keyword>
<dbReference type="InterPro" id="IPR032307">
    <property type="entry name" value="PepSY_TM-like_2"/>
</dbReference>
<dbReference type="Pfam" id="PF03929">
    <property type="entry name" value="PepSY_TM"/>
    <property type="match status" value="1"/>
</dbReference>
<organism evidence="2">
    <name type="scientific">hydrothermal vent metagenome</name>
    <dbReference type="NCBI Taxonomy" id="652676"/>
    <lineage>
        <taxon>unclassified sequences</taxon>
        <taxon>metagenomes</taxon>
        <taxon>ecological metagenomes</taxon>
    </lineage>
</organism>
<sequence>MSKHHRRKQRFKLRSFYVWHRYMGIGAALFTLIIAITGILLNHTDDFRFNDSHVQSEWILDWYGIEAPEQLLSFPVGEHHITLMGDDLYLDRKEIGDDYRDLTGALQFGDMLVVSVNNHILLLTPRGEMIERLKRSDGVPAGIEQIGLDAEGKLAVRTLHEIYRPDNDFIRWQRLDNNDSDIRWATPEPLEPQLKKLLRNHFRGEVLPVERVLLDLHSGRFFGKIGPWLFDIAAALLILLSLTGSWIWLRRRR</sequence>
<keyword evidence="1" id="KW-0812">Transmembrane</keyword>
<feature type="transmembrane region" description="Helical" evidence="1">
    <location>
        <begin position="21"/>
        <end position="41"/>
    </location>
</feature>
<dbReference type="PANTHER" id="PTHR40115">
    <property type="entry name" value="INNER MEMBRANE PROTEIN WITH PEPSY TM HELIX"/>
    <property type="match status" value="1"/>
</dbReference>
<evidence type="ECO:0000256" key="1">
    <source>
        <dbReference type="SAM" id="Phobius"/>
    </source>
</evidence>
<evidence type="ECO:0000313" key="2">
    <source>
        <dbReference type="EMBL" id="VAW75432.1"/>
    </source>
</evidence>
<keyword evidence="1" id="KW-1133">Transmembrane helix</keyword>
<accession>A0A3B0YJF3</accession>
<reference evidence="2" key="1">
    <citation type="submission" date="2018-06" db="EMBL/GenBank/DDBJ databases">
        <authorList>
            <person name="Zhirakovskaya E."/>
        </authorList>
    </citation>
    <scope>NUCLEOTIDE SEQUENCE</scope>
</reference>
<dbReference type="EMBL" id="UOFM01000134">
    <property type="protein sequence ID" value="VAW75432.1"/>
    <property type="molecule type" value="Genomic_DNA"/>
</dbReference>
<protein>
    <submittedName>
        <fullName evidence="2">PepSY-associated TM helix</fullName>
    </submittedName>
</protein>
<proteinExistence type="predicted"/>
<feature type="transmembrane region" description="Helical" evidence="1">
    <location>
        <begin position="228"/>
        <end position="249"/>
    </location>
</feature>
<name>A0A3B0YJF3_9ZZZZ</name>
<dbReference type="PANTHER" id="PTHR40115:SF1">
    <property type="entry name" value="INNER MEMBRANE PROTEIN WITH PEPSY TM HELIX"/>
    <property type="match status" value="1"/>
</dbReference>
<gene>
    <name evidence="2" type="ORF">MNBD_GAMMA14-2124</name>
</gene>